<keyword evidence="1" id="KW-0812">Transmembrane</keyword>
<dbReference type="InterPro" id="IPR046502">
    <property type="entry name" value="DUF6680"/>
</dbReference>
<reference evidence="3 4" key="1">
    <citation type="submission" date="2018-08" db="EMBL/GenBank/DDBJ databases">
        <title>A genome reference for cultivated species of the human gut microbiota.</title>
        <authorList>
            <person name="Zou Y."/>
            <person name="Xue W."/>
            <person name="Luo G."/>
        </authorList>
    </citation>
    <scope>NUCLEOTIDE SEQUENCE [LARGE SCALE GENOMIC DNA]</scope>
    <source>
        <strain evidence="3 4">AM16-49B</strain>
    </source>
</reference>
<evidence type="ECO:0000256" key="1">
    <source>
        <dbReference type="SAM" id="Phobius"/>
    </source>
</evidence>
<evidence type="ECO:0000259" key="2">
    <source>
        <dbReference type="Pfam" id="PF20385"/>
    </source>
</evidence>
<gene>
    <name evidence="3" type="ORF">DW190_22280</name>
</gene>
<evidence type="ECO:0000313" key="4">
    <source>
        <dbReference type="Proteomes" id="UP000283512"/>
    </source>
</evidence>
<evidence type="ECO:0000313" key="3">
    <source>
        <dbReference type="EMBL" id="RHH83836.1"/>
    </source>
</evidence>
<comment type="caution">
    <text evidence="3">The sequence shown here is derived from an EMBL/GenBank/DDBJ whole genome shotgun (WGS) entry which is preliminary data.</text>
</comment>
<feature type="domain" description="DUF6680" evidence="2">
    <location>
        <begin position="11"/>
        <end position="153"/>
    </location>
</feature>
<feature type="transmembrane region" description="Helical" evidence="1">
    <location>
        <begin position="6"/>
        <end position="30"/>
    </location>
</feature>
<keyword evidence="1" id="KW-0472">Membrane</keyword>
<dbReference type="EMBL" id="QRKD01000055">
    <property type="protein sequence ID" value="RHH83836.1"/>
    <property type="molecule type" value="Genomic_DNA"/>
</dbReference>
<protein>
    <recommendedName>
        <fullName evidence="2">DUF6680 domain-containing protein</fullName>
    </recommendedName>
</protein>
<dbReference type="Pfam" id="PF20385">
    <property type="entry name" value="DUF6680"/>
    <property type="match status" value="1"/>
</dbReference>
<proteinExistence type="predicted"/>
<accession>A0A414YCJ2</accession>
<sequence>MNNMEKLQLLIGIGQIIAVAIIPIIVWVLGIKYQDRRTKKDAQLNLFLTLMANRKSNPITKEWIDALNTIDVVFQDNIKVRHAWREYLDSLNNKSPHFETSNSFLLDLLSEMSMAVGYGNLKQTEIDRFYLPVYFTNQLKASEDLTQSFQKTLNYINQSFAQKEIKMKESPIQANGTSSNKE</sequence>
<organism evidence="3 4">
    <name type="scientific">Bacteroides caccae</name>
    <dbReference type="NCBI Taxonomy" id="47678"/>
    <lineage>
        <taxon>Bacteria</taxon>
        <taxon>Pseudomonadati</taxon>
        <taxon>Bacteroidota</taxon>
        <taxon>Bacteroidia</taxon>
        <taxon>Bacteroidales</taxon>
        <taxon>Bacteroidaceae</taxon>
        <taxon>Bacteroides</taxon>
    </lineage>
</organism>
<dbReference type="AlphaFoldDB" id="A0A414YCJ2"/>
<name>A0A414YCJ2_9BACE</name>
<dbReference type="Proteomes" id="UP000283512">
    <property type="component" value="Unassembled WGS sequence"/>
</dbReference>
<keyword evidence="1" id="KW-1133">Transmembrane helix</keyword>